<accession>A0A0D0D425</accession>
<proteinExistence type="predicted"/>
<feature type="compositionally biased region" description="Basic and acidic residues" evidence="1">
    <location>
        <begin position="86"/>
        <end position="95"/>
    </location>
</feature>
<evidence type="ECO:0000313" key="2">
    <source>
        <dbReference type="EMBL" id="KIK78331.1"/>
    </source>
</evidence>
<evidence type="ECO:0000256" key="1">
    <source>
        <dbReference type="SAM" id="MobiDB-lite"/>
    </source>
</evidence>
<dbReference type="HOGENOM" id="CLU_184657_0_0_1"/>
<gene>
    <name evidence="2" type="ORF">PAXRUDRAFT_834599</name>
</gene>
<reference evidence="3" key="2">
    <citation type="submission" date="2015-01" db="EMBL/GenBank/DDBJ databases">
        <title>Evolutionary Origins and Diversification of the Mycorrhizal Mutualists.</title>
        <authorList>
            <consortium name="DOE Joint Genome Institute"/>
            <consortium name="Mycorrhizal Genomics Consortium"/>
            <person name="Kohler A."/>
            <person name="Kuo A."/>
            <person name="Nagy L.G."/>
            <person name="Floudas D."/>
            <person name="Copeland A."/>
            <person name="Barry K.W."/>
            <person name="Cichocki N."/>
            <person name="Veneault-Fourrey C."/>
            <person name="LaButti K."/>
            <person name="Lindquist E.A."/>
            <person name="Lipzen A."/>
            <person name="Lundell T."/>
            <person name="Morin E."/>
            <person name="Murat C."/>
            <person name="Riley R."/>
            <person name="Ohm R."/>
            <person name="Sun H."/>
            <person name="Tunlid A."/>
            <person name="Henrissat B."/>
            <person name="Grigoriev I.V."/>
            <person name="Hibbett D.S."/>
            <person name="Martin F."/>
        </authorList>
    </citation>
    <scope>NUCLEOTIDE SEQUENCE [LARGE SCALE GENOMIC DNA]</scope>
    <source>
        <strain evidence="3">Ve08.2h10</strain>
    </source>
</reference>
<dbReference type="InParanoid" id="A0A0D0D425"/>
<evidence type="ECO:0000313" key="3">
    <source>
        <dbReference type="Proteomes" id="UP000054538"/>
    </source>
</evidence>
<sequence>MARRHGVCAPGHHTRSGDSIVAIGASDLVPNFWFIPAQGDAILDTMTVYCHAVHGAGANSTLSMHTYKGAGTQRSDSGKETQGGLHSRERNDGWK</sequence>
<organism evidence="2 3">
    <name type="scientific">Paxillus rubicundulus Ve08.2h10</name>
    <dbReference type="NCBI Taxonomy" id="930991"/>
    <lineage>
        <taxon>Eukaryota</taxon>
        <taxon>Fungi</taxon>
        <taxon>Dikarya</taxon>
        <taxon>Basidiomycota</taxon>
        <taxon>Agaricomycotina</taxon>
        <taxon>Agaricomycetes</taxon>
        <taxon>Agaricomycetidae</taxon>
        <taxon>Boletales</taxon>
        <taxon>Paxilineae</taxon>
        <taxon>Paxillaceae</taxon>
        <taxon>Paxillus</taxon>
    </lineage>
</organism>
<protein>
    <submittedName>
        <fullName evidence="2">Uncharacterized protein</fullName>
    </submittedName>
</protein>
<dbReference type="AlphaFoldDB" id="A0A0D0D425"/>
<dbReference type="EMBL" id="KN826627">
    <property type="protein sequence ID" value="KIK78331.1"/>
    <property type="molecule type" value="Genomic_DNA"/>
</dbReference>
<reference evidence="2 3" key="1">
    <citation type="submission" date="2014-04" db="EMBL/GenBank/DDBJ databases">
        <authorList>
            <consortium name="DOE Joint Genome Institute"/>
            <person name="Kuo A."/>
            <person name="Kohler A."/>
            <person name="Jargeat P."/>
            <person name="Nagy L.G."/>
            <person name="Floudas D."/>
            <person name="Copeland A."/>
            <person name="Barry K.W."/>
            <person name="Cichocki N."/>
            <person name="Veneault-Fourrey C."/>
            <person name="LaButti K."/>
            <person name="Lindquist E.A."/>
            <person name="Lipzen A."/>
            <person name="Lundell T."/>
            <person name="Morin E."/>
            <person name="Murat C."/>
            <person name="Sun H."/>
            <person name="Tunlid A."/>
            <person name="Henrissat B."/>
            <person name="Grigoriev I.V."/>
            <person name="Hibbett D.S."/>
            <person name="Martin F."/>
            <person name="Nordberg H.P."/>
            <person name="Cantor M.N."/>
            <person name="Hua S.X."/>
        </authorList>
    </citation>
    <scope>NUCLEOTIDE SEQUENCE [LARGE SCALE GENOMIC DNA]</scope>
    <source>
        <strain evidence="2 3">Ve08.2h10</strain>
    </source>
</reference>
<keyword evidence="3" id="KW-1185">Reference proteome</keyword>
<feature type="region of interest" description="Disordered" evidence="1">
    <location>
        <begin position="67"/>
        <end position="95"/>
    </location>
</feature>
<dbReference type="Proteomes" id="UP000054538">
    <property type="component" value="Unassembled WGS sequence"/>
</dbReference>
<name>A0A0D0D425_9AGAM</name>